<evidence type="ECO:0000313" key="6">
    <source>
        <dbReference type="Proteomes" id="UP000196581"/>
    </source>
</evidence>
<dbReference type="EMBL" id="FWFF01000005">
    <property type="protein sequence ID" value="SLM94666.1"/>
    <property type="molecule type" value="Genomic_DNA"/>
</dbReference>
<keyword evidence="1" id="KW-0805">Transcription regulation</keyword>
<feature type="domain" description="HTH gntR-type" evidence="4">
    <location>
        <begin position="17"/>
        <end position="85"/>
    </location>
</feature>
<dbReference type="GO" id="GO:0003700">
    <property type="term" value="F:DNA-binding transcription factor activity"/>
    <property type="evidence" value="ECO:0007669"/>
    <property type="project" value="InterPro"/>
</dbReference>
<dbReference type="Pfam" id="PF00392">
    <property type="entry name" value="GntR"/>
    <property type="match status" value="1"/>
</dbReference>
<evidence type="ECO:0000256" key="3">
    <source>
        <dbReference type="ARBA" id="ARBA00023163"/>
    </source>
</evidence>
<dbReference type="Gene3D" id="1.10.10.10">
    <property type="entry name" value="Winged helix-like DNA-binding domain superfamily/Winged helix DNA-binding domain"/>
    <property type="match status" value="1"/>
</dbReference>
<gene>
    <name evidence="5" type="ORF">FM105_04320</name>
</gene>
<dbReference type="AlphaFoldDB" id="A0A1X6X689"/>
<evidence type="ECO:0000259" key="4">
    <source>
        <dbReference type="PROSITE" id="PS50949"/>
    </source>
</evidence>
<dbReference type="CDD" id="cd07377">
    <property type="entry name" value="WHTH_GntR"/>
    <property type="match status" value="1"/>
</dbReference>
<evidence type="ECO:0000256" key="2">
    <source>
        <dbReference type="ARBA" id="ARBA00023125"/>
    </source>
</evidence>
<organism evidence="5 6">
    <name type="scientific">Brevibacterium yomogidense</name>
    <dbReference type="NCBI Taxonomy" id="946573"/>
    <lineage>
        <taxon>Bacteria</taxon>
        <taxon>Bacillati</taxon>
        <taxon>Actinomycetota</taxon>
        <taxon>Actinomycetes</taxon>
        <taxon>Micrococcales</taxon>
        <taxon>Brevibacteriaceae</taxon>
        <taxon>Brevibacterium</taxon>
    </lineage>
</organism>
<keyword evidence="3" id="KW-0804">Transcription</keyword>
<proteinExistence type="predicted"/>
<dbReference type="PANTHER" id="PTHR38445:SF7">
    <property type="entry name" value="GNTR-FAMILY TRANSCRIPTIONAL REGULATOR"/>
    <property type="match status" value="1"/>
</dbReference>
<reference evidence="6" key="1">
    <citation type="submission" date="2017-02" db="EMBL/GenBank/DDBJ databases">
        <authorList>
            <person name="Dridi B."/>
        </authorList>
    </citation>
    <scope>NUCLEOTIDE SEQUENCE [LARGE SCALE GENOMIC DNA]</scope>
    <source>
        <strain evidence="6">B Co 03.10</strain>
    </source>
</reference>
<evidence type="ECO:0000256" key="1">
    <source>
        <dbReference type="ARBA" id="ARBA00023015"/>
    </source>
</evidence>
<dbReference type="PANTHER" id="PTHR38445">
    <property type="entry name" value="HTH-TYPE TRANSCRIPTIONAL REPRESSOR YTRA"/>
    <property type="match status" value="1"/>
</dbReference>
<sequence length="132" mass="13831">MGEYDHLRLIDGTGAAMPPYEQIRRGIIDAVATGELLAGDRLPAIRAHATDQGLAVNTVARAYRELEEAGIVTTRRGAGTRISEGIDPADLPTASGLDPAVETYAAEVVATARERGLPLDQLVVAVRDAVAG</sequence>
<evidence type="ECO:0000313" key="5">
    <source>
        <dbReference type="EMBL" id="SLM94666.1"/>
    </source>
</evidence>
<accession>A0A1X6X689</accession>
<dbReference type="InterPro" id="IPR036388">
    <property type="entry name" value="WH-like_DNA-bd_sf"/>
</dbReference>
<name>A0A1X6X689_9MICO</name>
<keyword evidence="2" id="KW-0238">DNA-binding</keyword>
<dbReference type="RefSeq" id="WP_179207062.1">
    <property type="nucleotide sequence ID" value="NZ_FWFF01000005.1"/>
</dbReference>
<dbReference type="InterPro" id="IPR036390">
    <property type="entry name" value="WH_DNA-bd_sf"/>
</dbReference>
<protein>
    <submittedName>
        <fullName evidence="5">Transcriptional regulator, GntR family</fullName>
    </submittedName>
</protein>
<dbReference type="SUPFAM" id="SSF46785">
    <property type="entry name" value="Winged helix' DNA-binding domain"/>
    <property type="match status" value="1"/>
</dbReference>
<dbReference type="InterPro" id="IPR000524">
    <property type="entry name" value="Tscrpt_reg_HTH_GntR"/>
</dbReference>
<dbReference type="Proteomes" id="UP000196581">
    <property type="component" value="Unassembled WGS sequence"/>
</dbReference>
<keyword evidence="6" id="KW-1185">Reference proteome</keyword>
<dbReference type="PROSITE" id="PS50949">
    <property type="entry name" value="HTH_GNTR"/>
    <property type="match status" value="1"/>
</dbReference>
<dbReference type="SMART" id="SM00345">
    <property type="entry name" value="HTH_GNTR"/>
    <property type="match status" value="1"/>
</dbReference>
<dbReference type="GO" id="GO:0003677">
    <property type="term" value="F:DNA binding"/>
    <property type="evidence" value="ECO:0007669"/>
    <property type="project" value="UniProtKB-KW"/>
</dbReference>